<dbReference type="EMBL" id="QMRA01000137">
    <property type="protein sequence ID" value="RLE52023.1"/>
    <property type="molecule type" value="Genomic_DNA"/>
</dbReference>
<dbReference type="Proteomes" id="UP000269499">
    <property type="component" value="Unassembled WGS sequence"/>
</dbReference>
<dbReference type="PROSITE" id="PS51729">
    <property type="entry name" value="GNAT_YJDJ"/>
    <property type="match status" value="1"/>
</dbReference>
<evidence type="ECO:0000313" key="4">
    <source>
        <dbReference type="EMBL" id="RLE52023.1"/>
    </source>
</evidence>
<reference evidence="4 5" key="1">
    <citation type="submission" date="2018-06" db="EMBL/GenBank/DDBJ databases">
        <title>Extensive metabolic versatility and redundancy in microbially diverse, dynamic hydrothermal sediments.</title>
        <authorList>
            <person name="Dombrowski N."/>
            <person name="Teske A."/>
            <person name="Baker B.J."/>
        </authorList>
    </citation>
    <scope>NUCLEOTIDE SEQUENCE [LARGE SCALE GENOMIC DNA]</scope>
    <source>
        <strain evidence="4">B20_G2</strain>
    </source>
</reference>
<dbReference type="PRINTS" id="PR00368">
    <property type="entry name" value="FADPNR"/>
</dbReference>
<keyword evidence="1" id="KW-0285">Flavoprotein</keyword>
<protein>
    <submittedName>
        <fullName evidence="4">Thioredoxin-disulfide reductase</fullName>
    </submittedName>
</protein>
<evidence type="ECO:0000259" key="3">
    <source>
        <dbReference type="PROSITE" id="PS51729"/>
    </source>
</evidence>
<name>A0A497EXC4_9CREN</name>
<dbReference type="InterPro" id="IPR036188">
    <property type="entry name" value="FAD/NAD-bd_sf"/>
</dbReference>
<dbReference type="CDD" id="cd04301">
    <property type="entry name" value="NAT_SF"/>
    <property type="match status" value="1"/>
</dbReference>
<feature type="domain" description="N-acetyltransferase" evidence="3">
    <location>
        <begin position="312"/>
        <end position="403"/>
    </location>
</feature>
<dbReference type="Gene3D" id="3.50.50.60">
    <property type="entry name" value="FAD/NAD(P)-binding domain"/>
    <property type="match status" value="2"/>
</dbReference>
<dbReference type="InterPro" id="IPR016181">
    <property type="entry name" value="Acyl_CoA_acyltransferase"/>
</dbReference>
<keyword evidence="2" id="KW-0560">Oxidoreductase</keyword>
<comment type="caution">
    <text evidence="4">The sequence shown here is derived from an EMBL/GenBank/DDBJ whole genome shotgun (WGS) entry which is preliminary data.</text>
</comment>
<dbReference type="InterPro" id="IPR031165">
    <property type="entry name" value="GNAT_YJDJ"/>
</dbReference>
<organism evidence="4 5">
    <name type="scientific">Thermoproteota archaeon</name>
    <dbReference type="NCBI Taxonomy" id="2056631"/>
    <lineage>
        <taxon>Archaea</taxon>
        <taxon>Thermoproteota</taxon>
    </lineage>
</organism>
<dbReference type="PRINTS" id="PR00469">
    <property type="entry name" value="PNDRDTASEII"/>
</dbReference>
<dbReference type="GO" id="GO:0016491">
    <property type="term" value="F:oxidoreductase activity"/>
    <property type="evidence" value="ECO:0007669"/>
    <property type="project" value="UniProtKB-KW"/>
</dbReference>
<dbReference type="InterPro" id="IPR050097">
    <property type="entry name" value="Ferredoxin-NADP_redctase_2"/>
</dbReference>
<dbReference type="PANTHER" id="PTHR48105">
    <property type="entry name" value="THIOREDOXIN REDUCTASE 1-RELATED-RELATED"/>
    <property type="match status" value="1"/>
</dbReference>
<proteinExistence type="predicted"/>
<dbReference type="Pfam" id="PF07992">
    <property type="entry name" value="Pyr_redox_2"/>
    <property type="match status" value="1"/>
</dbReference>
<dbReference type="Gene3D" id="3.40.630.30">
    <property type="match status" value="1"/>
</dbReference>
<dbReference type="InterPro" id="IPR023753">
    <property type="entry name" value="FAD/NAD-binding_dom"/>
</dbReference>
<evidence type="ECO:0000256" key="2">
    <source>
        <dbReference type="ARBA" id="ARBA00023002"/>
    </source>
</evidence>
<evidence type="ECO:0000256" key="1">
    <source>
        <dbReference type="ARBA" id="ARBA00022630"/>
    </source>
</evidence>
<dbReference type="AlphaFoldDB" id="A0A497EXC4"/>
<dbReference type="SUPFAM" id="SSF51905">
    <property type="entry name" value="FAD/NAD(P)-binding domain"/>
    <property type="match status" value="1"/>
</dbReference>
<sequence length="406" mass="44594">MIAVYDVIIIGGGPAGLTAAIYSARAGLKTLVLEKAAPGGKLGEIPHLENFPGLTQPINGVELAMKMYEQAVKFGAEIRYPEAVVDLDLKGLVKKVRTRSGEYRALSIIIATGLEKKKALKPGEAKLIGKGVSYCAVCDGPIFKGKDVAVLGNSEKAIEEALFLSNLASKVYLITDGEKLEGPEKLIDRLKQQENVKIVDAELKEIVGEERVKSIIVKEKHKEQEIYVSAVFIVKGDEPKTEIFKKAGLELNKIGFLKVNLNQETNIPGVYAAGDCTGRGLQVVVAAGDGAVAALSANKYIKALKAKMRKVEIDEKEGLFYVEIEQGKRAYHRFKIEGKTMKMQSTYTPPEYRGLGIASRIIDAAIKYAKQREIKKLIVECSYVEKWIKNNSDKVSEFEIIYDIKA</sequence>
<gene>
    <name evidence="4" type="ORF">DRJ26_05165</name>
</gene>
<dbReference type="SUPFAM" id="SSF55729">
    <property type="entry name" value="Acyl-CoA N-acyltransferases (Nat)"/>
    <property type="match status" value="1"/>
</dbReference>
<accession>A0A497EXC4</accession>
<evidence type="ECO:0000313" key="5">
    <source>
        <dbReference type="Proteomes" id="UP000269499"/>
    </source>
</evidence>
<dbReference type="Pfam" id="PF14542">
    <property type="entry name" value="Acetyltransf_CG"/>
    <property type="match status" value="1"/>
</dbReference>